<name>A0ABQ2EKL4_9DEIO</name>
<dbReference type="Gene3D" id="3.40.30.10">
    <property type="entry name" value="Glutaredoxin"/>
    <property type="match status" value="1"/>
</dbReference>
<comment type="caution">
    <text evidence="1">The sequence shown here is derived from an EMBL/GenBank/DDBJ whole genome shotgun (WGS) entry which is preliminary data.</text>
</comment>
<dbReference type="SUPFAM" id="SSF52833">
    <property type="entry name" value="Thioredoxin-like"/>
    <property type="match status" value="1"/>
</dbReference>
<sequence length="106" mass="11848">MTRPEQPEPEQASSEQRPSLPVLTLYSRAGCHLCEQARSHLEALDFAFQVVDVDSDPSLKDRYDHNVPVLTSGERVLGKGAFSRSRLSQIKLLLLREVRTRSDSAG</sequence>
<reference evidence="2" key="1">
    <citation type="journal article" date="2019" name="Int. J. Syst. Evol. Microbiol.">
        <title>The Global Catalogue of Microorganisms (GCM) 10K type strain sequencing project: providing services to taxonomists for standard genome sequencing and annotation.</title>
        <authorList>
            <consortium name="The Broad Institute Genomics Platform"/>
            <consortium name="The Broad Institute Genome Sequencing Center for Infectious Disease"/>
            <person name="Wu L."/>
            <person name="Ma J."/>
        </authorList>
    </citation>
    <scope>NUCLEOTIDE SEQUENCE [LARGE SCALE GENOMIC DNA]</scope>
    <source>
        <strain evidence="2">JCM 30331</strain>
    </source>
</reference>
<dbReference type="InterPro" id="IPR008554">
    <property type="entry name" value="Glutaredoxin-like"/>
</dbReference>
<evidence type="ECO:0008006" key="3">
    <source>
        <dbReference type="Google" id="ProtNLM"/>
    </source>
</evidence>
<evidence type="ECO:0000313" key="2">
    <source>
        <dbReference type="Proteomes" id="UP000647587"/>
    </source>
</evidence>
<dbReference type="EMBL" id="BMPP01000002">
    <property type="protein sequence ID" value="GGK14756.1"/>
    <property type="molecule type" value="Genomic_DNA"/>
</dbReference>
<dbReference type="PANTHER" id="PTHR33558:SF1">
    <property type="entry name" value="GLUTAREDOXIN-LIKE PROTEIN C5ORF63 HOMOLOG"/>
    <property type="match status" value="1"/>
</dbReference>
<evidence type="ECO:0000313" key="1">
    <source>
        <dbReference type="EMBL" id="GGK14756.1"/>
    </source>
</evidence>
<organism evidence="1 2">
    <name type="scientific">Deinococcus malanensis</name>
    <dbReference type="NCBI Taxonomy" id="1706855"/>
    <lineage>
        <taxon>Bacteria</taxon>
        <taxon>Thermotogati</taxon>
        <taxon>Deinococcota</taxon>
        <taxon>Deinococci</taxon>
        <taxon>Deinococcales</taxon>
        <taxon>Deinococcaceae</taxon>
        <taxon>Deinococcus</taxon>
    </lineage>
</organism>
<accession>A0ABQ2EKL4</accession>
<dbReference type="Pfam" id="PF05768">
    <property type="entry name" value="Glrx-like"/>
    <property type="match status" value="1"/>
</dbReference>
<dbReference type="InterPro" id="IPR036249">
    <property type="entry name" value="Thioredoxin-like_sf"/>
</dbReference>
<proteinExistence type="predicted"/>
<dbReference type="InterPro" id="IPR052565">
    <property type="entry name" value="Glutaredoxin-like_YDR286C"/>
</dbReference>
<dbReference type="CDD" id="cd02976">
    <property type="entry name" value="NrdH"/>
    <property type="match status" value="1"/>
</dbReference>
<dbReference type="RefSeq" id="WP_229780593.1">
    <property type="nucleotide sequence ID" value="NZ_BMPP01000002.1"/>
</dbReference>
<protein>
    <recommendedName>
        <fullName evidence="3">Glutaredoxin family protein</fullName>
    </recommendedName>
</protein>
<dbReference type="Proteomes" id="UP000647587">
    <property type="component" value="Unassembled WGS sequence"/>
</dbReference>
<dbReference type="PANTHER" id="PTHR33558">
    <property type="entry name" value="GLUTAREDOXIN-LIKE PROTEIN C5ORF63 HOMOLOG"/>
    <property type="match status" value="1"/>
</dbReference>
<keyword evidence="2" id="KW-1185">Reference proteome</keyword>
<gene>
    <name evidence="1" type="ORF">GCM10008955_05240</name>
</gene>